<accession>A0A6A4GYC0</accession>
<dbReference type="EMBL" id="ML769673">
    <property type="protein sequence ID" value="KAE9390017.1"/>
    <property type="molecule type" value="Genomic_DNA"/>
</dbReference>
<dbReference type="Proteomes" id="UP000799118">
    <property type="component" value="Unassembled WGS sequence"/>
</dbReference>
<protein>
    <submittedName>
        <fullName evidence="2">Uncharacterized protein</fullName>
    </submittedName>
</protein>
<evidence type="ECO:0000256" key="1">
    <source>
        <dbReference type="SAM" id="MobiDB-lite"/>
    </source>
</evidence>
<proteinExistence type="predicted"/>
<feature type="compositionally biased region" description="Basic and acidic residues" evidence="1">
    <location>
        <begin position="77"/>
        <end position="94"/>
    </location>
</feature>
<reference evidence="2" key="1">
    <citation type="journal article" date="2019" name="Environ. Microbiol.">
        <title>Fungal ecological strategies reflected in gene transcription - a case study of two litter decomposers.</title>
        <authorList>
            <person name="Barbi F."/>
            <person name="Kohler A."/>
            <person name="Barry K."/>
            <person name="Baskaran P."/>
            <person name="Daum C."/>
            <person name="Fauchery L."/>
            <person name="Ihrmark K."/>
            <person name="Kuo A."/>
            <person name="LaButti K."/>
            <person name="Lipzen A."/>
            <person name="Morin E."/>
            <person name="Grigoriev I.V."/>
            <person name="Henrissat B."/>
            <person name="Lindahl B."/>
            <person name="Martin F."/>
        </authorList>
    </citation>
    <scope>NUCLEOTIDE SEQUENCE</scope>
    <source>
        <strain evidence="2">JB14</strain>
    </source>
</reference>
<feature type="region of interest" description="Disordered" evidence="1">
    <location>
        <begin position="50"/>
        <end position="94"/>
    </location>
</feature>
<dbReference type="AlphaFoldDB" id="A0A6A4GYC0"/>
<evidence type="ECO:0000313" key="2">
    <source>
        <dbReference type="EMBL" id="KAE9390017.1"/>
    </source>
</evidence>
<keyword evidence="3" id="KW-1185">Reference proteome</keyword>
<name>A0A6A4GYC0_9AGAR</name>
<sequence length="115" mass="12334">MARGKSFLSFPASSLCLPHLTLPPPASVLNDSWHNLRNNRSLAKSYGAAEDSDYDDANCGSSPVSTPASGRGGSHVIHKEKEETYGEGRRNGNRDRRALMAGLVEVGGAVVFFFP</sequence>
<organism evidence="2 3">
    <name type="scientific">Gymnopus androsaceus JB14</name>
    <dbReference type="NCBI Taxonomy" id="1447944"/>
    <lineage>
        <taxon>Eukaryota</taxon>
        <taxon>Fungi</taxon>
        <taxon>Dikarya</taxon>
        <taxon>Basidiomycota</taxon>
        <taxon>Agaricomycotina</taxon>
        <taxon>Agaricomycetes</taxon>
        <taxon>Agaricomycetidae</taxon>
        <taxon>Agaricales</taxon>
        <taxon>Marasmiineae</taxon>
        <taxon>Omphalotaceae</taxon>
        <taxon>Gymnopus</taxon>
    </lineage>
</organism>
<feature type="compositionally biased region" description="Polar residues" evidence="1">
    <location>
        <begin position="59"/>
        <end position="68"/>
    </location>
</feature>
<evidence type="ECO:0000313" key="3">
    <source>
        <dbReference type="Proteomes" id="UP000799118"/>
    </source>
</evidence>
<gene>
    <name evidence="2" type="ORF">BT96DRAFT_946451</name>
</gene>